<feature type="compositionally biased region" description="Low complexity" evidence="1">
    <location>
        <begin position="17"/>
        <end position="29"/>
    </location>
</feature>
<proteinExistence type="predicted"/>
<accession>A0AAD9CW49</accession>
<dbReference type="Proteomes" id="UP001182556">
    <property type="component" value="Unassembled WGS sequence"/>
</dbReference>
<dbReference type="EMBL" id="JAODAN010000010">
    <property type="protein sequence ID" value="KAK1921615.1"/>
    <property type="molecule type" value="Genomic_DNA"/>
</dbReference>
<keyword evidence="3" id="KW-1185">Reference proteome</keyword>
<feature type="region of interest" description="Disordered" evidence="1">
    <location>
        <begin position="1"/>
        <end position="31"/>
    </location>
</feature>
<sequence length="300" mass="33201">MSSDNRYKKNPQGHGEGQQVEQQAEVGGQSAAMAQSPADIRIVYRVSCQCALGGLSDQGHTLEYVMSLVPGRHIDVDKFDRMVRDYLEDSRAVPEDFDHTHIHEVFKAEVTAGIVKSLRDLGCVSERIEVMDIPGQGESPGDDWDDYMSGSDGSDGEVESVEGEERNGEERKGEERKGEERQGEEREGEEREGEEREGGDREGGTGKGEDGEDGDDGIDREGAHKEGSKRIEEAQRWFLEQWNNNRGRIIPNVPFRLVFNFLGVPDLYLVEGEAAAQTRIEGGFGAKAEDDDVIALDLAQ</sequence>
<dbReference type="AlphaFoldDB" id="A0AAD9CW49"/>
<comment type="caution">
    <text evidence="2">The sequence shown here is derived from an EMBL/GenBank/DDBJ whole genome shotgun (WGS) entry which is preliminary data.</text>
</comment>
<protein>
    <submittedName>
        <fullName evidence="2">Uncharacterized protein</fullName>
    </submittedName>
</protein>
<name>A0AAD9CW49_PAPLA</name>
<feature type="region of interest" description="Disordered" evidence="1">
    <location>
        <begin position="131"/>
        <end position="229"/>
    </location>
</feature>
<gene>
    <name evidence="2" type="ORF">DB88DRAFT_548078</name>
</gene>
<evidence type="ECO:0000313" key="3">
    <source>
        <dbReference type="Proteomes" id="UP001182556"/>
    </source>
</evidence>
<evidence type="ECO:0000256" key="1">
    <source>
        <dbReference type="SAM" id="MobiDB-lite"/>
    </source>
</evidence>
<reference evidence="2" key="1">
    <citation type="submission" date="2023-02" db="EMBL/GenBank/DDBJ databases">
        <title>Identification and recombinant expression of a fungal hydrolase from Papiliotrema laurentii that hydrolyzes apple cutin and clears colloidal polyester polyurethane.</title>
        <authorList>
            <consortium name="DOE Joint Genome Institute"/>
            <person name="Roman V.A."/>
            <person name="Bojanowski C."/>
            <person name="Crable B.R."/>
            <person name="Wagner D.N."/>
            <person name="Hung C.S."/>
            <person name="Nadeau L.J."/>
            <person name="Schratz L."/>
            <person name="Haridas S."/>
            <person name="Pangilinan J."/>
            <person name="Lipzen A."/>
            <person name="Na H."/>
            <person name="Yan M."/>
            <person name="Ng V."/>
            <person name="Grigoriev I.V."/>
            <person name="Spatafora J.W."/>
            <person name="Barlow D."/>
            <person name="Biffinger J."/>
            <person name="Kelley-Loughnane N."/>
            <person name="Varaljay V.A."/>
            <person name="Crookes-Goodson W.J."/>
        </authorList>
    </citation>
    <scope>NUCLEOTIDE SEQUENCE</scope>
    <source>
        <strain evidence="2">5307AH</strain>
    </source>
</reference>
<organism evidence="2 3">
    <name type="scientific">Papiliotrema laurentii</name>
    <name type="common">Cryptococcus laurentii</name>
    <dbReference type="NCBI Taxonomy" id="5418"/>
    <lineage>
        <taxon>Eukaryota</taxon>
        <taxon>Fungi</taxon>
        <taxon>Dikarya</taxon>
        <taxon>Basidiomycota</taxon>
        <taxon>Agaricomycotina</taxon>
        <taxon>Tremellomycetes</taxon>
        <taxon>Tremellales</taxon>
        <taxon>Rhynchogastremaceae</taxon>
        <taxon>Papiliotrema</taxon>
    </lineage>
</organism>
<feature type="compositionally biased region" description="Basic and acidic residues" evidence="1">
    <location>
        <begin position="163"/>
        <end position="209"/>
    </location>
</feature>
<feature type="compositionally biased region" description="Basic and acidic residues" evidence="1">
    <location>
        <begin position="217"/>
        <end position="229"/>
    </location>
</feature>
<evidence type="ECO:0000313" key="2">
    <source>
        <dbReference type="EMBL" id="KAK1921615.1"/>
    </source>
</evidence>